<dbReference type="SUPFAM" id="SSF52283">
    <property type="entry name" value="Formate/glycerate dehydrogenase catalytic domain-like"/>
    <property type="match status" value="1"/>
</dbReference>
<dbReference type="GO" id="GO:0004617">
    <property type="term" value="F:phosphoglycerate dehydrogenase activity"/>
    <property type="evidence" value="ECO:0007669"/>
    <property type="project" value="UniProtKB-EC"/>
</dbReference>
<dbReference type="InterPro" id="IPR045626">
    <property type="entry name" value="PGDH_ASB_dom"/>
</dbReference>
<evidence type="ECO:0000259" key="10">
    <source>
        <dbReference type="PROSITE" id="PS51671"/>
    </source>
</evidence>
<dbReference type="NCBIfam" id="TIGR01327">
    <property type="entry name" value="PGDH"/>
    <property type="match status" value="1"/>
</dbReference>
<evidence type="ECO:0000256" key="6">
    <source>
        <dbReference type="ARBA" id="ARBA00023002"/>
    </source>
</evidence>
<reference evidence="11" key="1">
    <citation type="submission" date="2018-05" db="EMBL/GenBank/DDBJ databases">
        <authorList>
            <person name="Lanie J.A."/>
            <person name="Ng W.-L."/>
            <person name="Kazmierczak K.M."/>
            <person name="Andrzejewski T.M."/>
            <person name="Davidsen T.M."/>
            <person name="Wayne K.J."/>
            <person name="Tettelin H."/>
            <person name="Glass J.I."/>
            <person name="Rusch D."/>
            <person name="Podicherti R."/>
            <person name="Tsui H.-C.T."/>
            <person name="Winkler M.E."/>
        </authorList>
    </citation>
    <scope>NUCLEOTIDE SEQUENCE</scope>
</reference>
<dbReference type="SUPFAM" id="SSF51735">
    <property type="entry name" value="NAD(P)-binding Rossmann-fold domains"/>
    <property type="match status" value="1"/>
</dbReference>
<dbReference type="InterPro" id="IPR036291">
    <property type="entry name" value="NAD(P)-bd_dom_sf"/>
</dbReference>
<feature type="domain" description="ACT" evidence="10">
    <location>
        <begin position="451"/>
        <end position="524"/>
    </location>
</feature>
<keyword evidence="6" id="KW-0560">Oxidoreductase</keyword>
<comment type="pathway">
    <text evidence="1">Amino-acid biosynthesis; L-serine biosynthesis; L-serine from 3-phospho-D-glycerate: step 1/3.</text>
</comment>
<dbReference type="PANTHER" id="PTHR42789">
    <property type="entry name" value="D-ISOMER SPECIFIC 2-HYDROXYACID DEHYDROGENASE FAMILY PROTEIN (AFU_ORTHOLOGUE AFUA_6G10090)"/>
    <property type="match status" value="1"/>
</dbReference>
<dbReference type="AlphaFoldDB" id="A0A382BGG3"/>
<dbReference type="EC" id="1.1.1.95" evidence="3"/>
<dbReference type="Gene3D" id="3.30.1330.90">
    <property type="entry name" value="D-3-phosphoglycerate dehydrogenase, domain 3"/>
    <property type="match status" value="1"/>
</dbReference>
<dbReference type="GO" id="GO:0051287">
    <property type="term" value="F:NAD binding"/>
    <property type="evidence" value="ECO:0007669"/>
    <property type="project" value="InterPro"/>
</dbReference>
<dbReference type="InterPro" id="IPR029753">
    <property type="entry name" value="D-isomer_DH_CS"/>
</dbReference>
<dbReference type="CDD" id="cd12173">
    <property type="entry name" value="PGDH_4"/>
    <property type="match status" value="1"/>
</dbReference>
<dbReference type="InterPro" id="IPR029752">
    <property type="entry name" value="D-isomer_DH_CS1"/>
</dbReference>
<protein>
    <recommendedName>
        <fullName evidence="4">D-3-phosphoglycerate dehydrogenase</fullName>
        <ecNumber evidence="3">1.1.1.95</ecNumber>
    </recommendedName>
</protein>
<dbReference type="Pfam" id="PF19304">
    <property type="entry name" value="PGDH_inter"/>
    <property type="match status" value="1"/>
</dbReference>
<dbReference type="UniPathway" id="UPA00135">
    <property type="reaction ID" value="UER00196"/>
</dbReference>
<evidence type="ECO:0000256" key="8">
    <source>
        <dbReference type="ARBA" id="ARBA00023299"/>
    </source>
</evidence>
<dbReference type="InterPro" id="IPR006236">
    <property type="entry name" value="PGDH"/>
</dbReference>
<dbReference type="Gene3D" id="3.40.50.720">
    <property type="entry name" value="NAD(P)-binding Rossmann-like Domain"/>
    <property type="match status" value="2"/>
</dbReference>
<dbReference type="InterPro" id="IPR006139">
    <property type="entry name" value="D-isomer_2_OHA_DH_cat_dom"/>
</dbReference>
<dbReference type="InterPro" id="IPR045865">
    <property type="entry name" value="ACT-like_dom_sf"/>
</dbReference>
<evidence type="ECO:0000313" key="11">
    <source>
        <dbReference type="EMBL" id="SVB12906.1"/>
    </source>
</evidence>
<dbReference type="SUPFAM" id="SSF143548">
    <property type="entry name" value="Serine metabolism enzymes domain"/>
    <property type="match status" value="1"/>
</dbReference>
<dbReference type="PANTHER" id="PTHR42789:SF1">
    <property type="entry name" value="D-ISOMER SPECIFIC 2-HYDROXYACID DEHYDROGENASE FAMILY PROTEIN (AFU_ORTHOLOGUE AFUA_6G10090)"/>
    <property type="match status" value="1"/>
</dbReference>
<dbReference type="InterPro" id="IPR050857">
    <property type="entry name" value="D-2-hydroxyacid_DH"/>
</dbReference>
<gene>
    <name evidence="11" type="ORF">METZ01_LOCUS165760</name>
</gene>
<comment type="catalytic activity">
    <reaction evidence="9">
        <text>(2R)-3-phosphoglycerate + NAD(+) = 3-phosphooxypyruvate + NADH + H(+)</text>
        <dbReference type="Rhea" id="RHEA:12641"/>
        <dbReference type="ChEBI" id="CHEBI:15378"/>
        <dbReference type="ChEBI" id="CHEBI:18110"/>
        <dbReference type="ChEBI" id="CHEBI:57540"/>
        <dbReference type="ChEBI" id="CHEBI:57945"/>
        <dbReference type="ChEBI" id="CHEBI:58272"/>
        <dbReference type="EC" id="1.1.1.95"/>
    </reaction>
</comment>
<sequence length="524" mass="57205">MKVLVSDPIAENGMSILKYAGIEVHYLPEESIEEKKLACKDMHGWIIRSGTRITADMIAGADSLQVIGRAGVGVDNIDIPAATRKGVLVMNTPDVNTTSAAEHTVALMLALARNIPRGHGGIIQGQWNRNKLVGSELRNKILGIIGLGKIGRKVIQYCRSFNMRILGHDPYVTQDSFHLDEVEIVDLDELTKSADYITFHVPLTDSTRDLFDYQQFCKMKPSARIINVARGGIINEIDLAKVLEDGKIAGAAIDVFKDEPLDKNSPLIKAPNVVLTPHLGASTAEAKKGISTAICKQVRDYLLHGKLMNALNMPFTDLGKLNELQFALSLAELLGKIQAQVTSGVISCITLECSGITGEIKPISLAFVKSLLQTRVAERINYINAETVVKELDIELNVQYSTTESNFSNLISTRVVAETTTRIDGSVFDDNNVRLVNLFGHEMEVIPHGTLLFVENIDVPGVIGKVGTLLGDAGINIAAYLLSRKNHSGNAFAVIRLDSTIPETILISLESLNEIQTIHRIEID</sequence>
<dbReference type="InterPro" id="IPR029009">
    <property type="entry name" value="ASB_dom_sf"/>
</dbReference>
<comment type="similarity">
    <text evidence="2">Belongs to the D-isomer specific 2-hydroxyacid dehydrogenase family.</text>
</comment>
<evidence type="ECO:0000256" key="5">
    <source>
        <dbReference type="ARBA" id="ARBA00022605"/>
    </source>
</evidence>
<dbReference type="GO" id="GO:0006564">
    <property type="term" value="P:L-serine biosynthetic process"/>
    <property type="evidence" value="ECO:0007669"/>
    <property type="project" value="UniProtKB-KW"/>
</dbReference>
<dbReference type="SUPFAM" id="SSF55021">
    <property type="entry name" value="ACT-like"/>
    <property type="match status" value="1"/>
</dbReference>
<dbReference type="PROSITE" id="PS51671">
    <property type="entry name" value="ACT"/>
    <property type="match status" value="1"/>
</dbReference>
<accession>A0A382BGG3</accession>
<dbReference type="FunFam" id="3.40.50.720:FF:000021">
    <property type="entry name" value="D-3-phosphoglycerate dehydrogenase"/>
    <property type="match status" value="1"/>
</dbReference>
<dbReference type="Pfam" id="PF00389">
    <property type="entry name" value="2-Hacid_dh"/>
    <property type="match status" value="1"/>
</dbReference>
<keyword evidence="5" id="KW-0028">Amino-acid biosynthesis</keyword>
<name>A0A382BGG3_9ZZZZ</name>
<evidence type="ECO:0000256" key="4">
    <source>
        <dbReference type="ARBA" id="ARBA00021582"/>
    </source>
</evidence>
<evidence type="ECO:0000256" key="7">
    <source>
        <dbReference type="ARBA" id="ARBA00023027"/>
    </source>
</evidence>
<evidence type="ECO:0000256" key="2">
    <source>
        <dbReference type="ARBA" id="ARBA00005854"/>
    </source>
</evidence>
<dbReference type="Gene3D" id="3.30.70.260">
    <property type="match status" value="1"/>
</dbReference>
<dbReference type="PROSITE" id="PS00671">
    <property type="entry name" value="D_2_HYDROXYACID_DH_3"/>
    <property type="match status" value="1"/>
</dbReference>
<dbReference type="PROSITE" id="PS00065">
    <property type="entry name" value="D_2_HYDROXYACID_DH_1"/>
    <property type="match status" value="1"/>
</dbReference>
<proteinExistence type="inferred from homology"/>
<evidence type="ECO:0000256" key="9">
    <source>
        <dbReference type="ARBA" id="ARBA00048731"/>
    </source>
</evidence>
<organism evidence="11">
    <name type="scientific">marine metagenome</name>
    <dbReference type="NCBI Taxonomy" id="408172"/>
    <lineage>
        <taxon>unclassified sequences</taxon>
        <taxon>metagenomes</taxon>
        <taxon>ecological metagenomes</taxon>
    </lineage>
</organism>
<dbReference type="EMBL" id="UINC01029718">
    <property type="protein sequence ID" value="SVB12906.1"/>
    <property type="molecule type" value="Genomic_DNA"/>
</dbReference>
<keyword evidence="7" id="KW-0520">NAD</keyword>
<keyword evidence="8" id="KW-0718">Serine biosynthesis</keyword>
<dbReference type="InterPro" id="IPR002912">
    <property type="entry name" value="ACT_dom"/>
</dbReference>
<dbReference type="CDD" id="cd04902">
    <property type="entry name" value="ACT_3PGDH-xct"/>
    <property type="match status" value="1"/>
</dbReference>
<evidence type="ECO:0000256" key="1">
    <source>
        <dbReference type="ARBA" id="ARBA00005216"/>
    </source>
</evidence>
<dbReference type="Pfam" id="PF02826">
    <property type="entry name" value="2-Hacid_dh_C"/>
    <property type="match status" value="1"/>
</dbReference>
<dbReference type="InterPro" id="IPR006140">
    <property type="entry name" value="D-isomer_DH_NAD-bd"/>
</dbReference>
<evidence type="ECO:0000256" key="3">
    <source>
        <dbReference type="ARBA" id="ARBA00013143"/>
    </source>
</evidence>